<dbReference type="SUPFAM" id="SSF51905">
    <property type="entry name" value="FAD/NAD(P)-binding domain"/>
    <property type="match status" value="1"/>
</dbReference>
<dbReference type="RefSeq" id="WP_193638569.1">
    <property type="nucleotide sequence ID" value="NZ_JADCSA010000010.1"/>
</dbReference>
<keyword evidence="7" id="KW-1185">Reference proteome</keyword>
<dbReference type="PANTHER" id="PTHR43734:SF1">
    <property type="entry name" value="PHYTOENE DESATURASE"/>
    <property type="match status" value="1"/>
</dbReference>
<evidence type="ECO:0000313" key="6">
    <source>
        <dbReference type="EMBL" id="MBE7325245.1"/>
    </source>
</evidence>
<keyword evidence="2 4" id="KW-0125">Carotenoid biosynthesis</keyword>
<proteinExistence type="inferred from homology"/>
<dbReference type="InterPro" id="IPR002937">
    <property type="entry name" value="Amino_oxidase"/>
</dbReference>
<name>A0ABR9RVW5_9ACTN</name>
<keyword evidence="3 4" id="KW-0560">Oxidoreductase</keyword>
<dbReference type="PANTHER" id="PTHR43734">
    <property type="entry name" value="PHYTOENE DESATURASE"/>
    <property type="match status" value="1"/>
</dbReference>
<protein>
    <submittedName>
        <fullName evidence="6">Phytoene desaturase</fullName>
    </submittedName>
</protein>
<comment type="caution">
    <text evidence="6">The sequence shown here is derived from an EMBL/GenBank/DDBJ whole genome shotgun (WGS) entry which is preliminary data.</text>
</comment>
<feature type="domain" description="Amine oxidase" evidence="5">
    <location>
        <begin position="14"/>
        <end position="514"/>
    </location>
</feature>
<dbReference type="EMBL" id="JADCSA010000010">
    <property type="protein sequence ID" value="MBE7325245.1"/>
    <property type="molecule type" value="Genomic_DNA"/>
</dbReference>
<dbReference type="InterPro" id="IPR014105">
    <property type="entry name" value="Carotenoid/retinoid_OxRdtase"/>
</dbReference>
<dbReference type="Proteomes" id="UP000756387">
    <property type="component" value="Unassembled WGS sequence"/>
</dbReference>
<evidence type="ECO:0000259" key="5">
    <source>
        <dbReference type="Pfam" id="PF01593"/>
    </source>
</evidence>
<dbReference type="Gene3D" id="3.50.50.60">
    <property type="entry name" value="FAD/NAD(P)-binding domain"/>
    <property type="match status" value="2"/>
</dbReference>
<dbReference type="InterPro" id="IPR036188">
    <property type="entry name" value="FAD/NAD-bd_sf"/>
</dbReference>
<evidence type="ECO:0000256" key="2">
    <source>
        <dbReference type="ARBA" id="ARBA00022746"/>
    </source>
</evidence>
<comment type="pathway">
    <text evidence="1 4">Carotenoid biosynthesis.</text>
</comment>
<dbReference type="NCBIfam" id="TIGR02734">
    <property type="entry name" value="crtI_fam"/>
    <property type="match status" value="1"/>
</dbReference>
<evidence type="ECO:0000256" key="1">
    <source>
        <dbReference type="ARBA" id="ARBA00004829"/>
    </source>
</evidence>
<evidence type="ECO:0000313" key="7">
    <source>
        <dbReference type="Proteomes" id="UP000756387"/>
    </source>
</evidence>
<evidence type="ECO:0000256" key="4">
    <source>
        <dbReference type="RuleBase" id="RU362075"/>
    </source>
</evidence>
<organism evidence="6 7">
    <name type="scientific">Nocardioides malaquae</name>
    <dbReference type="NCBI Taxonomy" id="2773426"/>
    <lineage>
        <taxon>Bacteria</taxon>
        <taxon>Bacillati</taxon>
        <taxon>Actinomycetota</taxon>
        <taxon>Actinomycetes</taxon>
        <taxon>Propionibacteriales</taxon>
        <taxon>Nocardioidaceae</taxon>
        <taxon>Nocardioides</taxon>
    </lineage>
</organism>
<sequence>MSARGRVVVVGGGVAGLATSALLAADGWEVELLEQREELGGRAGSWSKDGFRFDTGPSWYLMPEVFDHFYRLLGTSAEHELDLRVLDPGYRVYFEGEATPLETRVRRTDNREVFERVEPGAGAALDAYLDQADETYRLAVDHFLYTSFQRLDDLLHRDVLRRAPQLVTLLLRSLRRHVESSFSDRRLRQVLGYPAVFLGGSPERIPALYSLMSRMDLDDGVLYPQGGFSAFVDTLVALAEAHGVTIRTGATVTSVDTVPLPRTRRWSRRRAEVCGVAYRTVDGTEHRTRADVVVGAADLHYMETRLLPKDLQTYPESWWRRRDPGPGAVLLYLGVEGGLPELAHHTMFFTEDWETNFNGVLGDARGRGKYVPDPASSYVCRPSATDPSVAPDGSENVFVLVPVPADVELGRGGLDGAGDPAVEKVADAAIAQLASWAGIPDLAERIVVRRTVGPGDFAADLNAWSGTMLGPGHRLSQSAFFRATNASRRVEGLLYAGGSTMPGIGLPMCLISAELVLKRLRGDRRGGMVTTPLPGARTLAGAGAAR</sequence>
<evidence type="ECO:0000256" key="3">
    <source>
        <dbReference type="ARBA" id="ARBA00023002"/>
    </source>
</evidence>
<gene>
    <name evidence="6" type="primary">crtI</name>
    <name evidence="6" type="ORF">IEQ44_11320</name>
</gene>
<accession>A0ABR9RVW5</accession>
<reference evidence="6 7" key="1">
    <citation type="submission" date="2020-10" db="EMBL/GenBank/DDBJ databases">
        <title>Nocardioides sp. isolated from sludge.</title>
        <authorList>
            <person name="Zhang X."/>
        </authorList>
    </citation>
    <scope>NUCLEOTIDE SEQUENCE [LARGE SCALE GENOMIC DNA]</scope>
    <source>
        <strain evidence="6 7">Y6</strain>
    </source>
</reference>
<comment type="similarity">
    <text evidence="4">Belongs to the carotenoid/retinoid oxidoreductase family.</text>
</comment>
<dbReference type="Pfam" id="PF01593">
    <property type="entry name" value="Amino_oxidase"/>
    <property type="match status" value="1"/>
</dbReference>